<gene>
    <name evidence="7" type="ORF">GCM10017653_45770</name>
</gene>
<evidence type="ECO:0000256" key="5">
    <source>
        <dbReference type="SAM" id="Phobius"/>
    </source>
</evidence>
<dbReference type="RefSeq" id="WP_213363564.1">
    <property type="nucleotide sequence ID" value="NZ_BSFM01000021.1"/>
</dbReference>
<evidence type="ECO:0000313" key="8">
    <source>
        <dbReference type="Proteomes" id="UP001143330"/>
    </source>
</evidence>
<sequence>MKPKDLTAYVALAVIWGLSFVVVLRVVQAFGWVGAVTLRAFVAAGTLLIIAAITRRRLDFSVGWPRLAIVGATTVALQLAGLNYAMPMIGTAMSAILVATIPLFSMLIAQLAGVERLSAPRKAGLLLGFVGVMLLVGFPAVPLTASFVIGCLCSLASAFFAALGSNYVGHRLSHVGAWEVTIGSFLTGGAMLLPMLAFVPVPGSPLPLDYLLLFIAGALMSGLTYLLYFWLVGRLGATRAVSVEFAVTLVAVAIGAGLLGEPLSAVQMIGAVTVVCGCALVLGLFGRGGRSLAAS</sequence>
<feature type="transmembrane region" description="Helical" evidence="5">
    <location>
        <begin position="180"/>
        <end position="199"/>
    </location>
</feature>
<keyword evidence="4 5" id="KW-0472">Membrane</keyword>
<feature type="transmembrane region" description="Helical" evidence="5">
    <location>
        <begin position="92"/>
        <end position="111"/>
    </location>
</feature>
<proteinExistence type="predicted"/>
<evidence type="ECO:0000313" key="7">
    <source>
        <dbReference type="EMBL" id="GLK86507.1"/>
    </source>
</evidence>
<dbReference type="PANTHER" id="PTHR32322:SF9">
    <property type="entry name" value="AMINO-ACID METABOLITE EFFLUX PUMP-RELATED"/>
    <property type="match status" value="1"/>
</dbReference>
<dbReference type="GO" id="GO:0016020">
    <property type="term" value="C:membrane"/>
    <property type="evidence" value="ECO:0007669"/>
    <property type="project" value="UniProtKB-SubCell"/>
</dbReference>
<dbReference type="InterPro" id="IPR037185">
    <property type="entry name" value="EmrE-like"/>
</dbReference>
<dbReference type="Proteomes" id="UP001143330">
    <property type="component" value="Unassembled WGS sequence"/>
</dbReference>
<name>A0A9W6K0E4_9HYPH</name>
<reference evidence="7" key="1">
    <citation type="journal article" date="2014" name="Int. J. Syst. Evol. Microbiol.">
        <title>Complete genome sequence of Corynebacterium casei LMG S-19264T (=DSM 44701T), isolated from a smear-ripened cheese.</title>
        <authorList>
            <consortium name="US DOE Joint Genome Institute (JGI-PGF)"/>
            <person name="Walter F."/>
            <person name="Albersmeier A."/>
            <person name="Kalinowski J."/>
            <person name="Ruckert C."/>
        </authorList>
    </citation>
    <scope>NUCLEOTIDE SEQUENCE</scope>
    <source>
        <strain evidence="7">VKM B-2789</strain>
    </source>
</reference>
<keyword evidence="2 5" id="KW-0812">Transmembrane</keyword>
<accession>A0A9W6K0E4</accession>
<evidence type="ECO:0000256" key="2">
    <source>
        <dbReference type="ARBA" id="ARBA00022692"/>
    </source>
</evidence>
<evidence type="ECO:0000256" key="4">
    <source>
        <dbReference type="ARBA" id="ARBA00023136"/>
    </source>
</evidence>
<feature type="transmembrane region" description="Helical" evidence="5">
    <location>
        <begin position="211"/>
        <end position="233"/>
    </location>
</feature>
<dbReference type="AlphaFoldDB" id="A0A9W6K0E4"/>
<dbReference type="InterPro" id="IPR050638">
    <property type="entry name" value="AA-Vitamin_Transporters"/>
</dbReference>
<feature type="transmembrane region" description="Helical" evidence="5">
    <location>
        <begin position="66"/>
        <end position="86"/>
    </location>
</feature>
<feature type="domain" description="EamA" evidence="6">
    <location>
        <begin position="10"/>
        <end position="136"/>
    </location>
</feature>
<feature type="transmembrane region" description="Helical" evidence="5">
    <location>
        <begin position="147"/>
        <end position="168"/>
    </location>
</feature>
<keyword evidence="3 5" id="KW-1133">Transmembrane helix</keyword>
<evidence type="ECO:0000259" key="6">
    <source>
        <dbReference type="Pfam" id="PF00892"/>
    </source>
</evidence>
<evidence type="ECO:0000256" key="1">
    <source>
        <dbReference type="ARBA" id="ARBA00004141"/>
    </source>
</evidence>
<dbReference type="Pfam" id="PF00892">
    <property type="entry name" value="EamA"/>
    <property type="match status" value="2"/>
</dbReference>
<evidence type="ECO:0000256" key="3">
    <source>
        <dbReference type="ARBA" id="ARBA00022989"/>
    </source>
</evidence>
<feature type="transmembrane region" description="Helical" evidence="5">
    <location>
        <begin position="265"/>
        <end position="285"/>
    </location>
</feature>
<protein>
    <submittedName>
        <fullName evidence="7">Permease</fullName>
    </submittedName>
</protein>
<organism evidence="7 8">
    <name type="scientific">Ancylobacter defluvii</name>
    <dbReference type="NCBI Taxonomy" id="1282440"/>
    <lineage>
        <taxon>Bacteria</taxon>
        <taxon>Pseudomonadati</taxon>
        <taxon>Pseudomonadota</taxon>
        <taxon>Alphaproteobacteria</taxon>
        <taxon>Hyphomicrobiales</taxon>
        <taxon>Xanthobacteraceae</taxon>
        <taxon>Ancylobacter</taxon>
    </lineage>
</organism>
<dbReference type="InterPro" id="IPR000620">
    <property type="entry name" value="EamA_dom"/>
</dbReference>
<reference evidence="7" key="2">
    <citation type="submission" date="2023-01" db="EMBL/GenBank/DDBJ databases">
        <authorList>
            <person name="Sun Q."/>
            <person name="Evtushenko L."/>
        </authorList>
    </citation>
    <scope>NUCLEOTIDE SEQUENCE</scope>
    <source>
        <strain evidence="7">VKM B-2789</strain>
    </source>
</reference>
<dbReference type="SUPFAM" id="SSF103481">
    <property type="entry name" value="Multidrug resistance efflux transporter EmrE"/>
    <property type="match status" value="2"/>
</dbReference>
<feature type="domain" description="EamA" evidence="6">
    <location>
        <begin position="149"/>
        <end position="282"/>
    </location>
</feature>
<comment type="caution">
    <text evidence="7">The sequence shown here is derived from an EMBL/GenBank/DDBJ whole genome shotgun (WGS) entry which is preliminary data.</text>
</comment>
<dbReference type="PANTHER" id="PTHR32322">
    <property type="entry name" value="INNER MEMBRANE TRANSPORTER"/>
    <property type="match status" value="1"/>
</dbReference>
<feature type="transmembrane region" description="Helical" evidence="5">
    <location>
        <begin position="240"/>
        <end position="259"/>
    </location>
</feature>
<feature type="transmembrane region" description="Helical" evidence="5">
    <location>
        <begin position="7"/>
        <end position="26"/>
    </location>
</feature>
<keyword evidence="8" id="KW-1185">Reference proteome</keyword>
<feature type="transmembrane region" description="Helical" evidence="5">
    <location>
        <begin position="32"/>
        <end position="54"/>
    </location>
</feature>
<dbReference type="EMBL" id="BSFM01000021">
    <property type="protein sequence ID" value="GLK86507.1"/>
    <property type="molecule type" value="Genomic_DNA"/>
</dbReference>
<comment type="subcellular location">
    <subcellularLocation>
        <location evidence="1">Membrane</location>
        <topology evidence="1">Multi-pass membrane protein</topology>
    </subcellularLocation>
</comment>
<feature type="transmembrane region" description="Helical" evidence="5">
    <location>
        <begin position="123"/>
        <end position="141"/>
    </location>
</feature>